<dbReference type="AlphaFoldDB" id="A0A061QRI7"/>
<evidence type="ECO:0000259" key="4">
    <source>
        <dbReference type="PROSITE" id="PS50102"/>
    </source>
</evidence>
<feature type="region of interest" description="Disordered" evidence="3">
    <location>
        <begin position="635"/>
        <end position="748"/>
    </location>
</feature>
<dbReference type="EMBL" id="GBEZ01023628">
    <property type="protein sequence ID" value="JAC63272.1"/>
    <property type="molecule type" value="Transcribed_RNA"/>
</dbReference>
<feature type="domain" description="RRM" evidence="4">
    <location>
        <begin position="563"/>
        <end position="632"/>
    </location>
</feature>
<dbReference type="InterPro" id="IPR012677">
    <property type="entry name" value="Nucleotide-bd_a/b_plait_sf"/>
</dbReference>
<feature type="compositionally biased region" description="Gly residues" evidence="3">
    <location>
        <begin position="310"/>
        <end position="319"/>
    </location>
</feature>
<dbReference type="SMART" id="SM00360">
    <property type="entry name" value="RRM"/>
    <property type="match status" value="2"/>
</dbReference>
<feature type="compositionally biased region" description="Gly residues" evidence="3">
    <location>
        <begin position="541"/>
        <end position="550"/>
    </location>
</feature>
<evidence type="ECO:0000256" key="1">
    <source>
        <dbReference type="ARBA" id="ARBA00022884"/>
    </source>
</evidence>
<dbReference type="PROSITE" id="PS50102">
    <property type="entry name" value="RRM"/>
    <property type="match status" value="2"/>
</dbReference>
<protein>
    <submittedName>
        <fullName evidence="5">RNA-binding protein 26</fullName>
    </submittedName>
</protein>
<sequence>MSRRRRGSSSDFSSDFDSDDDDTNFKRRRRRSLSPVSAVKLQQPEAPAPLPPPERSRTGGVHSGGPAQALPVSSPDAHDRSRLRREIRYEGRAAPRGNGAMPESWRAPGMHQDRDVAGGGSSLASMAKASLQRGQRAAYFAQQQARQGDTYPGVEPYVPEYKGSASFGQGSNSGVRGSMGGLMDSNGAAAAHQMAGIFNDMPAPAVPLPLPFMPAPAIAAGFARWDQGGAGQGQRIPAVGRYEPATQGAPVGGMAPSTRGGWHGGNGAGFGHRGDIDGASMLPGKAAAYSDEQMYHAPYQPQHVSSRPGAGRGRGGQGAARGRSDEGRGRHMRERSASTICVLNLPTDNPDLRSALMKHFSKFGEVVGVRTREQDLPGKGHLAWVQMATSEQAEAALASPDAVLGNRFVRLEWATRDVMDFIPRNLGQSGDTGGKAGALALATCPGVAKAPPPPPPRSSAPEAAAPAETPSKVKELEKTAAQLSRKIEEQKKMLATLEARKKNAVASGEDGPPVRGHDPPGTRAQPMGLLPARGRGRWRGGRGSMPGRGAGAWTNKLDTRSTTVVRVVEVPAGVDFEALRAHFAAFGEVSRVEQDPLGGARVVFESKKEAEAALIGGKKIGEAQMILQWGTPFPASAAARPSRPSAAAAPSPASAPAAATAASGHGRGEASAPSDAAAAEPAPASEPQGCAEGSPAPEGAEPVGPGMEQADGGNRAQGADASSPCVQPAEQGSAQPSSNGEQHAGESS</sequence>
<feature type="region of interest" description="Disordered" evidence="3">
    <location>
        <begin position="502"/>
        <end position="554"/>
    </location>
</feature>
<feature type="compositionally biased region" description="Basic and acidic residues" evidence="3">
    <location>
        <begin position="76"/>
        <end position="93"/>
    </location>
</feature>
<organism evidence="5">
    <name type="scientific">Tetraselmis sp. GSL018</name>
    <dbReference type="NCBI Taxonomy" id="582737"/>
    <lineage>
        <taxon>Eukaryota</taxon>
        <taxon>Viridiplantae</taxon>
        <taxon>Chlorophyta</taxon>
        <taxon>core chlorophytes</taxon>
        <taxon>Chlorodendrophyceae</taxon>
        <taxon>Chlorodendrales</taxon>
        <taxon>Chlorodendraceae</taxon>
        <taxon>Tetraselmis</taxon>
    </lineage>
</organism>
<feature type="compositionally biased region" description="Low complexity" evidence="3">
    <location>
        <begin position="459"/>
        <end position="470"/>
    </location>
</feature>
<dbReference type="GO" id="GO:0003723">
    <property type="term" value="F:RNA binding"/>
    <property type="evidence" value="ECO:0007669"/>
    <property type="project" value="UniProtKB-UniRule"/>
</dbReference>
<feature type="compositionally biased region" description="Low complexity" evidence="3">
    <location>
        <begin position="635"/>
        <end position="708"/>
    </location>
</feature>
<feature type="region of interest" description="Disordered" evidence="3">
    <location>
        <begin position="445"/>
        <end position="479"/>
    </location>
</feature>
<dbReference type="PANTHER" id="PTHR14398:SF0">
    <property type="entry name" value="ZINC FINGER PROTEIN SWM"/>
    <property type="match status" value="1"/>
</dbReference>
<feature type="compositionally biased region" description="Polar residues" evidence="3">
    <location>
        <begin position="730"/>
        <end position="748"/>
    </location>
</feature>
<feature type="domain" description="RRM" evidence="4">
    <location>
        <begin position="338"/>
        <end position="416"/>
    </location>
</feature>
<proteinExistence type="predicted"/>
<dbReference type="InterPro" id="IPR000504">
    <property type="entry name" value="RRM_dom"/>
</dbReference>
<keyword evidence="1 2" id="KW-0694">RNA-binding</keyword>
<gene>
    <name evidence="5" type="primary">RBM26</name>
    <name evidence="5" type="ORF">TSPGSL018_21052</name>
</gene>
<dbReference type="InterPro" id="IPR045137">
    <property type="entry name" value="RBM26/27"/>
</dbReference>
<evidence type="ECO:0000313" key="5">
    <source>
        <dbReference type="EMBL" id="JAC63272.1"/>
    </source>
</evidence>
<accession>A0A061QRI7</accession>
<reference evidence="5" key="1">
    <citation type="submission" date="2014-05" db="EMBL/GenBank/DDBJ databases">
        <title>The transcriptome of the halophilic microalga Tetraselmis sp. GSL018 isolated from the Great Salt Lake, Utah.</title>
        <authorList>
            <person name="Jinkerson R.E."/>
            <person name="D'Adamo S."/>
            <person name="Posewitz M.C."/>
        </authorList>
    </citation>
    <scope>NUCLEOTIDE SEQUENCE</scope>
    <source>
        <strain evidence="5">GSL018</strain>
    </source>
</reference>
<evidence type="ECO:0000256" key="2">
    <source>
        <dbReference type="PROSITE-ProRule" id="PRU00176"/>
    </source>
</evidence>
<dbReference type="Gene3D" id="3.30.70.330">
    <property type="match status" value="2"/>
</dbReference>
<dbReference type="SUPFAM" id="SSF54928">
    <property type="entry name" value="RNA-binding domain, RBD"/>
    <property type="match status" value="1"/>
</dbReference>
<dbReference type="GO" id="GO:0005634">
    <property type="term" value="C:nucleus"/>
    <property type="evidence" value="ECO:0007669"/>
    <property type="project" value="TreeGrafter"/>
</dbReference>
<feature type="region of interest" description="Disordered" evidence="3">
    <location>
        <begin position="1"/>
        <end position="108"/>
    </location>
</feature>
<name>A0A061QRI7_9CHLO</name>
<evidence type="ECO:0000256" key="3">
    <source>
        <dbReference type="SAM" id="MobiDB-lite"/>
    </source>
</evidence>
<dbReference type="PANTHER" id="PTHR14398">
    <property type="entry name" value="RNA RECOGNITION RRM/RNP DOMAIN"/>
    <property type="match status" value="1"/>
</dbReference>
<feature type="region of interest" description="Disordered" evidence="3">
    <location>
        <begin position="301"/>
        <end position="334"/>
    </location>
</feature>
<dbReference type="InterPro" id="IPR035979">
    <property type="entry name" value="RBD_domain_sf"/>
</dbReference>